<feature type="chain" id="PRO_5019857191" description="Fungal N-terminal domain-containing protein" evidence="1">
    <location>
        <begin position="22"/>
        <end position="749"/>
    </location>
</feature>
<accession>A0A484G663</accession>
<evidence type="ECO:0000256" key="1">
    <source>
        <dbReference type="SAM" id="SignalP"/>
    </source>
</evidence>
<evidence type="ECO:0000313" key="3">
    <source>
        <dbReference type="Proteomes" id="UP000014480"/>
    </source>
</evidence>
<dbReference type="Proteomes" id="UP000014480">
    <property type="component" value="Unassembled WGS sequence"/>
</dbReference>
<evidence type="ECO:0000313" key="2">
    <source>
        <dbReference type="EMBL" id="TDZ25380.1"/>
    </source>
</evidence>
<organism evidence="2 3">
    <name type="scientific">Colletotrichum orbiculare (strain 104-T / ATCC 96160 / CBS 514.97 / LARS 414 / MAFF 240422)</name>
    <name type="common">Cucumber anthracnose fungus</name>
    <name type="synonym">Colletotrichum lagenarium</name>
    <dbReference type="NCBI Taxonomy" id="1213857"/>
    <lineage>
        <taxon>Eukaryota</taxon>
        <taxon>Fungi</taxon>
        <taxon>Dikarya</taxon>
        <taxon>Ascomycota</taxon>
        <taxon>Pezizomycotina</taxon>
        <taxon>Sordariomycetes</taxon>
        <taxon>Hypocreomycetidae</taxon>
        <taxon>Glomerellales</taxon>
        <taxon>Glomerellaceae</taxon>
        <taxon>Colletotrichum</taxon>
        <taxon>Colletotrichum orbiculare species complex</taxon>
    </lineage>
</organism>
<feature type="signal peptide" evidence="1">
    <location>
        <begin position="1"/>
        <end position="21"/>
    </location>
</feature>
<dbReference type="OrthoDB" id="4851809at2759"/>
<name>A0A484G663_COLOR</name>
<keyword evidence="1" id="KW-0732">Signal</keyword>
<keyword evidence="3" id="KW-1185">Reference proteome</keyword>
<evidence type="ECO:0008006" key="4">
    <source>
        <dbReference type="Google" id="ProtNLM"/>
    </source>
</evidence>
<dbReference type="EMBL" id="AMCV02000002">
    <property type="protein sequence ID" value="TDZ25380.1"/>
    <property type="molecule type" value="Genomic_DNA"/>
</dbReference>
<proteinExistence type="predicted"/>
<comment type="caution">
    <text evidence="2">The sequence shown here is derived from an EMBL/GenBank/DDBJ whole genome shotgun (WGS) entry which is preliminary data.</text>
</comment>
<dbReference type="AlphaFoldDB" id="A0A484G663"/>
<reference evidence="3" key="2">
    <citation type="journal article" date="2019" name="Mol. Plant Microbe Interact.">
        <title>Genome sequence resources for four phytopathogenic fungi from the Colletotrichum orbiculare species complex.</title>
        <authorList>
            <person name="Gan P."/>
            <person name="Tsushima A."/>
            <person name="Narusaka M."/>
            <person name="Narusaka Y."/>
            <person name="Takano Y."/>
            <person name="Kubo Y."/>
            <person name="Shirasu K."/>
        </authorList>
    </citation>
    <scope>GENOME REANNOTATION</scope>
    <source>
        <strain evidence="3">104-T / ATCC 96160 / CBS 514.97 / LARS 414 / MAFF 240422</strain>
    </source>
</reference>
<gene>
    <name evidence="2" type="ORF">Cob_v001786</name>
</gene>
<sequence length="749" mass="84037">MAEVLGTVVGVVSLGIQVCSGVNTYLDGIQCRKDDIDVTKRHCALTETLLGQLKLLQTQIQPQTSAETAKALEECITSANVDLSRLGNFVAEISPDTQKSSSGSFKTSFSKQKKKLVYPFKREHLNQLDHHLDTANRTLQAALQLVDLQASVHHQRSLQDVSSNVTSVSQSVSSMNLGIHTSFQEIQETTTSSHTVLLKLESRAQESSSLLSTVHIQNHTLQDELAEVKALLLALSSSDPRQLCQRMISKPDVLRRICDLSKDDTSGPEEGEEEIRRPFENVSSTIGQDTDDINLRCRCRKLKITERWRRQLGPAALVYERSIDKAHFDDCAFARFNTQTKVSWCAGISVKALRGVLRTAVAVTTASGFGAGRYAISPSFTYYALRYDSPAFRIIQTLKSAWWWKEWNGDEFDDIVRQGIKALQTCFVSKSASVFDLDSDGGTLLHAVCKSEWALSRRPQTSIVGSLLNVGVPADRADHKGLLPFQAAFESMVYQDNPRSLALQAVRTLCPETWSEAETQDTHSLIVAAVSAKRHEEIFADSSSLGDFYVAYPARSIILRNMSDLLVELENDSFMAYLSAKDPFGNLILHHLLSWPEGLETVLHNCPGNTLELHEKTVEASALYYALVRSVRTCFGGFWDETVPDEHETREVREEDADELEYLEDLLLEFEQHLEQWDGSLAAFFREYWSERMFEAICEAEDQDLTPDDLERARRIGVKLEVGSDQKSNVEERDSISFWLREIDACVEC</sequence>
<reference evidence="3" key="1">
    <citation type="journal article" date="2013" name="New Phytol.">
        <title>Comparative genomic and transcriptomic analyses reveal the hemibiotrophic stage shift of Colletotrichum fungi.</title>
        <authorList>
            <person name="Gan P."/>
            <person name="Ikeda K."/>
            <person name="Irieda H."/>
            <person name="Narusaka M."/>
            <person name="O'Connell R.J."/>
            <person name="Narusaka Y."/>
            <person name="Takano Y."/>
            <person name="Kubo Y."/>
            <person name="Shirasu K."/>
        </authorList>
    </citation>
    <scope>NUCLEOTIDE SEQUENCE [LARGE SCALE GENOMIC DNA]</scope>
    <source>
        <strain evidence="3">104-T / ATCC 96160 / CBS 514.97 / LARS 414 / MAFF 240422</strain>
    </source>
</reference>
<protein>
    <recommendedName>
        <fullName evidence="4">Fungal N-terminal domain-containing protein</fullName>
    </recommendedName>
</protein>